<feature type="signal peptide" evidence="1">
    <location>
        <begin position="1"/>
        <end position="27"/>
    </location>
</feature>
<evidence type="ECO:0000256" key="1">
    <source>
        <dbReference type="SAM" id="SignalP"/>
    </source>
</evidence>
<evidence type="ECO:0000313" key="2">
    <source>
        <dbReference type="EMBL" id="MFC7153177.1"/>
    </source>
</evidence>
<evidence type="ECO:0000313" key="3">
    <source>
        <dbReference type="Proteomes" id="UP001596378"/>
    </source>
</evidence>
<dbReference type="Proteomes" id="UP001596378">
    <property type="component" value="Unassembled WGS sequence"/>
</dbReference>
<comment type="caution">
    <text evidence="2">The sequence shown here is derived from an EMBL/GenBank/DDBJ whole genome shotgun (WGS) entry which is preliminary data.</text>
</comment>
<keyword evidence="1" id="KW-0732">Signal</keyword>
<dbReference type="EMBL" id="JBHTAI010000031">
    <property type="protein sequence ID" value="MFC7153177.1"/>
    <property type="molecule type" value="Genomic_DNA"/>
</dbReference>
<accession>A0ABW2FNY3</accession>
<reference evidence="3" key="1">
    <citation type="journal article" date="2019" name="Int. J. Syst. Evol. Microbiol.">
        <title>The Global Catalogue of Microorganisms (GCM) 10K type strain sequencing project: providing services to taxonomists for standard genome sequencing and annotation.</title>
        <authorList>
            <consortium name="The Broad Institute Genomics Platform"/>
            <consortium name="The Broad Institute Genome Sequencing Center for Infectious Disease"/>
            <person name="Wu L."/>
            <person name="Ma J."/>
        </authorList>
    </citation>
    <scope>NUCLEOTIDE SEQUENCE [LARGE SCALE GENOMIC DNA]</scope>
    <source>
        <strain evidence="3">KCTC 12907</strain>
    </source>
</reference>
<sequence>MNLLFPIMTVLLIALGAFCLFAAAANADRARYGRKTISSDRRAPGELTTASSLAWKTRE</sequence>
<name>A0ABW2FNY3_9BACL</name>
<gene>
    <name evidence="2" type="ORF">ACFQMJ_32040</name>
</gene>
<proteinExistence type="predicted"/>
<feature type="chain" id="PRO_5047461857" evidence="1">
    <location>
        <begin position="28"/>
        <end position="59"/>
    </location>
</feature>
<keyword evidence="3" id="KW-1185">Reference proteome</keyword>
<dbReference type="RefSeq" id="WP_378051861.1">
    <property type="nucleotide sequence ID" value="NZ_JBHMDN010000038.1"/>
</dbReference>
<organism evidence="2 3">
    <name type="scientific">Cohnella cellulosilytica</name>
    <dbReference type="NCBI Taxonomy" id="986710"/>
    <lineage>
        <taxon>Bacteria</taxon>
        <taxon>Bacillati</taxon>
        <taxon>Bacillota</taxon>
        <taxon>Bacilli</taxon>
        <taxon>Bacillales</taxon>
        <taxon>Paenibacillaceae</taxon>
        <taxon>Cohnella</taxon>
    </lineage>
</organism>
<protein>
    <submittedName>
        <fullName evidence="2">Uncharacterized protein</fullName>
    </submittedName>
</protein>